<feature type="compositionally biased region" description="Low complexity" evidence="3">
    <location>
        <begin position="145"/>
        <end position="182"/>
    </location>
</feature>
<accession>A0A1U7LGM5</accession>
<feature type="compositionally biased region" description="Polar residues" evidence="3">
    <location>
        <begin position="1"/>
        <end position="10"/>
    </location>
</feature>
<comment type="similarity">
    <text evidence="1 2">Belongs to the RNR ribonuclease family.</text>
</comment>
<dbReference type="PROSITE" id="PS01175">
    <property type="entry name" value="RIBONUCLEASE_II"/>
    <property type="match status" value="1"/>
</dbReference>
<feature type="compositionally biased region" description="Basic and acidic residues" evidence="3">
    <location>
        <begin position="446"/>
        <end position="455"/>
    </location>
</feature>
<evidence type="ECO:0000259" key="4">
    <source>
        <dbReference type="SMART" id="SM00955"/>
    </source>
</evidence>
<dbReference type="Proteomes" id="UP000186594">
    <property type="component" value="Unassembled WGS sequence"/>
</dbReference>
<sequence>MQPQAPQSDQPGPRNCRPPLHISHRRTPSELTPFMMEQYNLQAQIQALQTQQQILEQQQQYGAMPPPPFYANQQGMQYMQQQQQQGDINRSTSGPHRRNFSVQDAPAQGLPSYDQSMHGRRAGGGFNHARRHSLALTEAKRAAAQRQGQQTSQPSVQQSPLLSGQAQPQNQPFQFPTTNQPADSISHGPPSASMNRRYGVHGRSQSLATSNETRSSNFSQQQRGSQISFLPVPQSNGTNEGVGGMNRQPSAGHSRQSSRNFDGNWRQAAAMQPAYDQIQPSFFAPGHRSRASMGSMGQFSFPPQLNMAPGGMIPNSMLSPQLMQQQQLQNMNNQNGQQRKSLFAPYLPQNTLPQLINEGKLVAGFLRVNKKNRSDAYVSTDVLESDIFICGSKDRNRALEGDLVAVELLDVDEVWNSKREKEEKKKRKDGSDTNGAGLRRQGSIRNRPEPKRKDDVEVEGQSLFLSEEDEVNDEQKPMYAGHIVAVMERAGGQLFSGNLGLLRPSSAATKEKQEAERREREGERSLRPLERTNDKPKIVWFKPTDKRVPLIAIPTEQAPKDFVENHQAYANKIFVACIKRWPITSLHPFGTLTEELGDMGDLEVETEALLRDNNFSNEPFSETLTRLVDQEVKIEESEDRRDFTAEKVFSIDPLSTKDLDNAVHLTAREDGVIEVGVHIADVAHYVKYNSPVDREAKKRGAGVYLVQRSVPMLPSHLSEKVASLVPGEERRSVSLLFESKDDDLICTWIGKAKIKSIAALTYDDVQAFFDGKSVDVRGLEKQLSLLNIVTEKLRNRRFNASSLSLGSLRLMFALDDDRPVETNVFESKPAYRLIEELMLKANMTVARRIYEAFPDRALLRRHPAPIQRRLAAFAEKAKRLGFNISVQDGGSLQRGLLSIEDPDVRKAMETFVIKAMHRAKYCLSTVHNDDSYFHHYALNVSIYTHFTSPIRRYADIAVHRQLEAALNGTGGEIHHEEADGLAKTIEQLNNRTDCAHNAQEQSIHLFLCTMINNLTIQHGPVLRNSIVISVDPSSFDVLIPEFGVEKRVHLDQLPLVRAEWDDSRKILELHWQKGVDTATYVPEDEKQAVSRVRSSSLINVEDEIQRKMMDIGSLTIEDETALFDGDEDSAIPEESQSEASTIHPDPSSKSPLVKLSTRATNLTDIFFKDTQRRTRGNSIPPKPTDFMFNDTEERSDGTCVQYIRELSRVPVVVQADITNKSPPCLLIKAVNPWHPR</sequence>
<dbReference type="OMA" id="QIQATHQ"/>
<feature type="region of interest" description="Disordered" evidence="3">
    <location>
        <begin position="418"/>
        <end position="472"/>
    </location>
</feature>
<evidence type="ECO:0000256" key="1">
    <source>
        <dbReference type="ARBA" id="ARBA00005785"/>
    </source>
</evidence>
<dbReference type="InterPro" id="IPR050180">
    <property type="entry name" value="RNR_Ribonuclease"/>
</dbReference>
<dbReference type="GO" id="GO:0000900">
    <property type="term" value="F:mRNA regulatory element binding translation repressor activity"/>
    <property type="evidence" value="ECO:0007669"/>
    <property type="project" value="EnsemblFungi"/>
</dbReference>
<dbReference type="InterPro" id="IPR001900">
    <property type="entry name" value="RNase_II/R"/>
</dbReference>
<evidence type="ECO:0000256" key="2">
    <source>
        <dbReference type="RuleBase" id="RU003901"/>
    </source>
</evidence>
<dbReference type="GO" id="GO:0060237">
    <property type="term" value="P:regulation of fungal-type cell wall organization"/>
    <property type="evidence" value="ECO:0007669"/>
    <property type="project" value="EnsemblFungi"/>
</dbReference>
<dbReference type="GO" id="GO:0000175">
    <property type="term" value="F:3'-5'-RNA exonuclease activity"/>
    <property type="evidence" value="ECO:0007669"/>
    <property type="project" value="TreeGrafter"/>
</dbReference>
<dbReference type="InterPro" id="IPR041505">
    <property type="entry name" value="Dis3_CSD2"/>
</dbReference>
<evidence type="ECO:0000313" key="5">
    <source>
        <dbReference type="EMBL" id="OLL21810.1"/>
    </source>
</evidence>
<reference evidence="5 6" key="1">
    <citation type="submission" date="2016-04" db="EMBL/GenBank/DDBJ databases">
        <title>Evolutionary innovation and constraint leading to complex multicellularity in the Ascomycota.</title>
        <authorList>
            <person name="Cisse O."/>
            <person name="Nguyen A."/>
            <person name="Hewitt D.A."/>
            <person name="Jedd G."/>
            <person name="Stajich J.E."/>
        </authorList>
    </citation>
    <scope>NUCLEOTIDE SEQUENCE [LARGE SCALE GENOMIC DNA]</scope>
    <source>
        <strain evidence="5 6">DAH-3</strain>
    </source>
</reference>
<dbReference type="FunFam" id="2.40.50.690:FF:000001">
    <property type="entry name" value="Cell wall biogenesis protein"/>
    <property type="match status" value="1"/>
</dbReference>
<dbReference type="GO" id="GO:0003730">
    <property type="term" value="F:mRNA 3'-UTR binding"/>
    <property type="evidence" value="ECO:0007669"/>
    <property type="project" value="EnsemblFungi"/>
</dbReference>
<feature type="compositionally biased region" description="Polar residues" evidence="3">
    <location>
        <begin position="203"/>
        <end position="239"/>
    </location>
</feature>
<gene>
    <name evidence="5" type="ORF">NEOLI_001027</name>
</gene>
<dbReference type="GO" id="GO:0010494">
    <property type="term" value="C:cytoplasmic stress granule"/>
    <property type="evidence" value="ECO:0007669"/>
    <property type="project" value="EnsemblFungi"/>
</dbReference>
<dbReference type="SUPFAM" id="SSF50249">
    <property type="entry name" value="Nucleic acid-binding proteins"/>
    <property type="match status" value="2"/>
</dbReference>
<proteinExistence type="inferred from homology"/>
<dbReference type="GO" id="GO:0008298">
    <property type="term" value="P:intracellular mRNA localization"/>
    <property type="evidence" value="ECO:0007669"/>
    <property type="project" value="EnsemblFungi"/>
</dbReference>
<dbReference type="Pfam" id="PF17849">
    <property type="entry name" value="OB_Dis3"/>
    <property type="match status" value="1"/>
</dbReference>
<dbReference type="GO" id="GO:0006402">
    <property type="term" value="P:mRNA catabolic process"/>
    <property type="evidence" value="ECO:0007669"/>
    <property type="project" value="TreeGrafter"/>
</dbReference>
<keyword evidence="6" id="KW-1185">Reference proteome</keyword>
<organism evidence="5 6">
    <name type="scientific">Neolecta irregularis (strain DAH-3)</name>
    <dbReference type="NCBI Taxonomy" id="1198029"/>
    <lineage>
        <taxon>Eukaryota</taxon>
        <taxon>Fungi</taxon>
        <taxon>Dikarya</taxon>
        <taxon>Ascomycota</taxon>
        <taxon>Taphrinomycotina</taxon>
        <taxon>Neolectales</taxon>
        <taxon>Neolectaceae</taxon>
        <taxon>Neolecta</taxon>
    </lineage>
</organism>
<comment type="caution">
    <text evidence="5">The sequence shown here is derived from an EMBL/GenBank/DDBJ whole genome shotgun (WGS) entry which is preliminary data.</text>
</comment>
<protein>
    <submittedName>
        <fullName evidence="5">Virulence protein SSD1</fullName>
    </submittedName>
</protein>
<dbReference type="GO" id="GO:0005634">
    <property type="term" value="C:nucleus"/>
    <property type="evidence" value="ECO:0007669"/>
    <property type="project" value="EnsemblFungi"/>
</dbReference>
<dbReference type="GO" id="GO:1903450">
    <property type="term" value="P:regulation of G1 to G0 transition"/>
    <property type="evidence" value="ECO:0007669"/>
    <property type="project" value="EnsemblFungi"/>
</dbReference>
<name>A0A1U7LGM5_NEOID</name>
<feature type="region of interest" description="Disordered" evidence="3">
    <location>
        <begin position="79"/>
        <end position="126"/>
    </location>
</feature>
<feature type="region of interest" description="Disordered" evidence="3">
    <location>
        <begin position="1"/>
        <end position="27"/>
    </location>
</feature>
<dbReference type="FunFam" id="2.40.50.700:FF:000002">
    <property type="entry name" value="Cell wall biogenesis protein"/>
    <property type="match status" value="1"/>
</dbReference>
<feature type="region of interest" description="Disordered" evidence="3">
    <location>
        <begin position="505"/>
        <end position="529"/>
    </location>
</feature>
<feature type="region of interest" description="Disordered" evidence="3">
    <location>
        <begin position="1129"/>
        <end position="1151"/>
    </location>
</feature>
<dbReference type="PANTHER" id="PTHR23355:SF9">
    <property type="entry name" value="DIS3-LIKE EXONUCLEASE 2"/>
    <property type="match status" value="1"/>
</dbReference>
<dbReference type="PANTHER" id="PTHR23355">
    <property type="entry name" value="RIBONUCLEASE"/>
    <property type="match status" value="1"/>
</dbReference>
<dbReference type="Gene3D" id="2.40.50.140">
    <property type="entry name" value="Nucleic acid-binding proteins"/>
    <property type="match status" value="1"/>
</dbReference>
<feature type="compositionally biased region" description="Basic and acidic residues" evidence="3">
    <location>
        <begin position="509"/>
        <end position="529"/>
    </location>
</feature>
<dbReference type="Pfam" id="PF17877">
    <property type="entry name" value="Dis3l2_C_term"/>
    <property type="match status" value="1"/>
</dbReference>
<dbReference type="GO" id="GO:0005935">
    <property type="term" value="C:cellular bud neck"/>
    <property type="evidence" value="ECO:0007669"/>
    <property type="project" value="EnsemblFungi"/>
</dbReference>
<evidence type="ECO:0000256" key="3">
    <source>
        <dbReference type="SAM" id="MobiDB-lite"/>
    </source>
</evidence>
<dbReference type="InterPro" id="IPR022966">
    <property type="entry name" value="RNase_II/R_CS"/>
</dbReference>
<dbReference type="InterPro" id="IPR041093">
    <property type="entry name" value="Dis3l2-like_C"/>
</dbReference>
<dbReference type="GO" id="GO:0048027">
    <property type="term" value="F:mRNA 5'-UTR binding"/>
    <property type="evidence" value="ECO:0007669"/>
    <property type="project" value="EnsemblFungi"/>
</dbReference>
<dbReference type="STRING" id="1198029.A0A1U7LGM5"/>
<dbReference type="Pfam" id="PF00773">
    <property type="entry name" value="RNB"/>
    <property type="match status" value="1"/>
</dbReference>
<dbReference type="GO" id="GO:0000932">
    <property type="term" value="C:P-body"/>
    <property type="evidence" value="ECO:0007669"/>
    <property type="project" value="EnsemblFungi"/>
</dbReference>
<dbReference type="AlphaFoldDB" id="A0A1U7LGM5"/>
<evidence type="ECO:0000313" key="6">
    <source>
        <dbReference type="Proteomes" id="UP000186594"/>
    </source>
</evidence>
<dbReference type="InterPro" id="IPR012340">
    <property type="entry name" value="NA-bd_OB-fold"/>
</dbReference>
<dbReference type="SMART" id="SM00955">
    <property type="entry name" value="RNB"/>
    <property type="match status" value="1"/>
</dbReference>
<feature type="region of interest" description="Disordered" evidence="3">
    <location>
        <begin position="138"/>
        <end position="260"/>
    </location>
</feature>
<dbReference type="Gene3D" id="2.40.50.700">
    <property type="match status" value="1"/>
</dbReference>
<dbReference type="Gene3D" id="2.40.50.690">
    <property type="match status" value="1"/>
</dbReference>
<dbReference type="OrthoDB" id="372421at2759"/>
<dbReference type="EMBL" id="LXFE01004239">
    <property type="protein sequence ID" value="OLL21810.1"/>
    <property type="molecule type" value="Genomic_DNA"/>
</dbReference>
<feature type="compositionally biased region" description="Polar residues" evidence="3">
    <location>
        <begin position="247"/>
        <end position="260"/>
    </location>
</feature>
<feature type="domain" description="RNB" evidence="4">
    <location>
        <begin position="640"/>
        <end position="968"/>
    </location>
</feature>